<organism evidence="4 5">
    <name type="scientific">Xanthomonas dyei</name>
    <dbReference type="NCBI Taxonomy" id="743699"/>
    <lineage>
        <taxon>Bacteria</taxon>
        <taxon>Pseudomonadati</taxon>
        <taxon>Pseudomonadota</taxon>
        <taxon>Gammaproteobacteria</taxon>
        <taxon>Lysobacterales</taxon>
        <taxon>Lysobacteraceae</taxon>
        <taxon>Xanthomonas</taxon>
    </lineage>
</organism>
<name>A0ABZ0D5F1_9XANT</name>
<accession>A0ABZ0D5F1</accession>
<keyword evidence="3" id="KW-1133">Transmembrane helix</keyword>
<dbReference type="RefSeq" id="WP_316687918.1">
    <property type="nucleotide sequence ID" value="NZ_CP103837.1"/>
</dbReference>
<protein>
    <submittedName>
        <fullName evidence="4">Uncharacterized protein</fullName>
    </submittedName>
</protein>
<feature type="transmembrane region" description="Helical" evidence="3">
    <location>
        <begin position="205"/>
        <end position="223"/>
    </location>
</feature>
<feature type="transmembrane region" description="Helical" evidence="3">
    <location>
        <begin position="127"/>
        <end position="145"/>
    </location>
</feature>
<feature type="transmembrane region" description="Helical" evidence="3">
    <location>
        <begin position="12"/>
        <end position="36"/>
    </location>
</feature>
<evidence type="ECO:0000256" key="2">
    <source>
        <dbReference type="ARBA" id="ARBA00022803"/>
    </source>
</evidence>
<feature type="transmembrane region" description="Helical" evidence="3">
    <location>
        <begin position="230"/>
        <end position="251"/>
    </location>
</feature>
<feature type="transmembrane region" description="Helical" evidence="3">
    <location>
        <begin position="183"/>
        <end position="199"/>
    </location>
</feature>
<evidence type="ECO:0000313" key="5">
    <source>
        <dbReference type="Proteomes" id="UP001304534"/>
    </source>
</evidence>
<reference evidence="4 5" key="1">
    <citation type="submission" date="2022-08" db="EMBL/GenBank/DDBJ databases">
        <title>Whole genome sequencing-based tracing of a 2022 introduction and outbreak of Xanthomonas hortorum pv. pelargonii.</title>
        <authorList>
            <person name="Iruegas-Bocardo F."/>
            <person name="Weisberg A.K."/>
            <person name="Riutta E.R."/>
            <person name="Kilday K."/>
            <person name="Bonkowski J.C."/>
            <person name="Creswell T."/>
            <person name="Daughtrey M.L."/>
            <person name="Rane K."/>
            <person name="Grunwald N.J."/>
            <person name="Chang J.H."/>
            <person name="Putnam M.L."/>
        </authorList>
    </citation>
    <scope>NUCLEOTIDE SEQUENCE [LARGE SCALE GENOMIC DNA]</scope>
    <source>
        <strain evidence="4 5">22-325</strain>
    </source>
</reference>
<sequence length="606" mass="67201">MRGINKAGWHNLSVAFVIASLPVLLMWAGVHGGFIFDDYGNIVFNQKVHLQQWDMPSIKMALLAYGGPISRPLVTFSFALNYWFGGLDPLGFKVVNLLLHAINAILVLFFLQLLFERVWDGVARRRIKTVAAISALIWAIHPIQVSTVLYAVQRMEVMAAGFVLAALILYLQGRTRMLRGERGWFWILLSSLAAGAGLLCKESAALAPLYTLGLELCILRFSAGQPRDRQLLLVFYSLAGIVTLLVMLWAIPSAEAAYVGRNFSMLEKGLTQLRILPMYLGQIFWPSSSSLVFYYDWIEPSSSLLMPSTTWLGGLFLLTFAASAVMLRRIRPLYAFGVFFFLAAHSLTSSFIALDLAFEHRNYIALLGVVIAVCDIVRLVSARISASVLTALVTAVLILLGTATTIRALTWANPIVLANSFAKDAPESPRAAYTLGVLMIRNSGGDAGSIAYGLGMMHLMRASEMRFASPLPMQAMIIVHAKTGQPVPDEWWQALMKKFAERSMGAQEQSAYGTLISERIAGLPLSDVRLQELSELVVRQRPDLKELHLYYADFARARLKNQELAMQEYRKAIALTPPKQRLAFVEQVMSKLVSEGDLDMAMALVK</sequence>
<keyword evidence="3" id="KW-0472">Membrane</keyword>
<feature type="transmembrane region" description="Helical" evidence="3">
    <location>
        <begin position="388"/>
        <end position="412"/>
    </location>
</feature>
<keyword evidence="2" id="KW-0802">TPR repeat</keyword>
<keyword evidence="5" id="KW-1185">Reference proteome</keyword>
<keyword evidence="1" id="KW-0677">Repeat</keyword>
<evidence type="ECO:0000313" key="4">
    <source>
        <dbReference type="EMBL" id="WOB25432.1"/>
    </source>
</evidence>
<dbReference type="GeneID" id="95585622"/>
<evidence type="ECO:0000256" key="1">
    <source>
        <dbReference type="ARBA" id="ARBA00022737"/>
    </source>
</evidence>
<dbReference type="InterPro" id="IPR052346">
    <property type="entry name" value="O-mannosyl-transferase_TMTC"/>
</dbReference>
<dbReference type="Proteomes" id="UP001304534">
    <property type="component" value="Chromosome"/>
</dbReference>
<dbReference type="PANTHER" id="PTHR44227:SF3">
    <property type="entry name" value="PROTEIN O-MANNOSYL-TRANSFERASE TMTC4"/>
    <property type="match status" value="1"/>
</dbReference>
<dbReference type="EMBL" id="CP103840">
    <property type="protein sequence ID" value="WOB25432.1"/>
    <property type="molecule type" value="Genomic_DNA"/>
</dbReference>
<evidence type="ECO:0000256" key="3">
    <source>
        <dbReference type="SAM" id="Phobius"/>
    </source>
</evidence>
<proteinExistence type="predicted"/>
<feature type="transmembrane region" description="Helical" evidence="3">
    <location>
        <begin position="97"/>
        <end position="115"/>
    </location>
</feature>
<gene>
    <name evidence="4" type="ORF">NYR99_17070</name>
</gene>
<feature type="transmembrane region" description="Helical" evidence="3">
    <location>
        <begin position="151"/>
        <end position="171"/>
    </location>
</feature>
<feature type="transmembrane region" description="Helical" evidence="3">
    <location>
        <begin position="334"/>
        <end position="357"/>
    </location>
</feature>
<dbReference type="PANTHER" id="PTHR44227">
    <property type="match status" value="1"/>
</dbReference>
<feature type="transmembrane region" description="Helical" evidence="3">
    <location>
        <begin position="363"/>
        <end position="381"/>
    </location>
</feature>
<feature type="transmembrane region" description="Helical" evidence="3">
    <location>
        <begin position="309"/>
        <end position="327"/>
    </location>
</feature>
<keyword evidence="3" id="KW-0812">Transmembrane</keyword>